<protein>
    <submittedName>
        <fullName evidence="3">BTB/POZ and MATH domain-containing protein</fullName>
    </submittedName>
</protein>
<dbReference type="SUPFAM" id="SSF54695">
    <property type="entry name" value="POZ domain"/>
    <property type="match status" value="1"/>
</dbReference>
<comment type="caution">
    <text evidence="3">The sequence shown here is derived from an EMBL/GenBank/DDBJ whole genome shotgun (WGS) entry which is preliminary data.</text>
</comment>
<evidence type="ECO:0000259" key="1">
    <source>
        <dbReference type="PROSITE" id="PS50097"/>
    </source>
</evidence>
<dbReference type="SMART" id="SM00061">
    <property type="entry name" value="MATH"/>
    <property type="match status" value="1"/>
</dbReference>
<dbReference type="InterPro" id="IPR045005">
    <property type="entry name" value="BPM1-6"/>
</dbReference>
<dbReference type="PROSITE" id="PS50097">
    <property type="entry name" value="BTB"/>
    <property type="match status" value="1"/>
</dbReference>
<dbReference type="InterPro" id="IPR002083">
    <property type="entry name" value="MATH/TRAF_dom"/>
</dbReference>
<dbReference type="Gene3D" id="2.60.210.10">
    <property type="entry name" value="Apoptosis, Tumor Necrosis Factor Receptor Associated Protein 2, Chain A"/>
    <property type="match status" value="1"/>
</dbReference>
<evidence type="ECO:0000313" key="3">
    <source>
        <dbReference type="EMBL" id="KAK1739349.1"/>
    </source>
</evidence>
<dbReference type="SMART" id="SM00225">
    <property type="entry name" value="BTB"/>
    <property type="match status" value="1"/>
</dbReference>
<dbReference type="CDD" id="cd14733">
    <property type="entry name" value="BACK"/>
    <property type="match status" value="1"/>
</dbReference>
<dbReference type="PANTHER" id="PTHR26379:SF187">
    <property type="entry name" value="OS07G0655300 PROTEIN"/>
    <property type="match status" value="1"/>
</dbReference>
<dbReference type="Pfam" id="PF22486">
    <property type="entry name" value="MATH_2"/>
    <property type="match status" value="1"/>
</dbReference>
<dbReference type="AlphaFoldDB" id="A0AAD9DB10"/>
<evidence type="ECO:0000313" key="4">
    <source>
        <dbReference type="Proteomes" id="UP001224775"/>
    </source>
</evidence>
<dbReference type="InterPro" id="IPR008974">
    <property type="entry name" value="TRAF-like"/>
</dbReference>
<dbReference type="Gene3D" id="3.30.710.10">
    <property type="entry name" value="Potassium Channel Kv1.1, Chain A"/>
    <property type="match status" value="1"/>
</dbReference>
<dbReference type="SUPFAM" id="SSF49599">
    <property type="entry name" value="TRAF domain-like"/>
    <property type="match status" value="1"/>
</dbReference>
<dbReference type="Proteomes" id="UP001224775">
    <property type="component" value="Unassembled WGS sequence"/>
</dbReference>
<name>A0AAD9DB10_9STRA</name>
<organism evidence="3 4">
    <name type="scientific">Skeletonema marinoi</name>
    <dbReference type="NCBI Taxonomy" id="267567"/>
    <lineage>
        <taxon>Eukaryota</taxon>
        <taxon>Sar</taxon>
        <taxon>Stramenopiles</taxon>
        <taxon>Ochrophyta</taxon>
        <taxon>Bacillariophyta</taxon>
        <taxon>Coscinodiscophyceae</taxon>
        <taxon>Thalassiosirophycidae</taxon>
        <taxon>Thalassiosirales</taxon>
        <taxon>Skeletonemataceae</taxon>
        <taxon>Skeletonema</taxon>
        <taxon>Skeletonema marinoi-dohrnii complex</taxon>
    </lineage>
</organism>
<feature type="domain" description="MATH" evidence="2">
    <location>
        <begin position="25"/>
        <end position="150"/>
    </location>
</feature>
<dbReference type="EMBL" id="JATAAI010000018">
    <property type="protein sequence ID" value="KAK1739349.1"/>
    <property type="molecule type" value="Genomic_DNA"/>
</dbReference>
<dbReference type="PROSITE" id="PS50144">
    <property type="entry name" value="MATH"/>
    <property type="match status" value="1"/>
</dbReference>
<sequence length="478" mass="52294">MTNVKYANLTTLDVGRPSSSAGEEWQSFKILFHDFADLPSAVGQCTRSPEFTCNGHRWCIKLYPSGHTEARAGNLSLYLRLCSGGYATATFEVSVLDKYQSIKRIAKSATLRSFSSESKTWGWPQFVSRSYILNQANNYLDDNGTLAVVVSIQRDSASAAPFVPSNPIRGMIAGMFLDEKTADVCFEVGSADVHDGDEAAPSPVTFHAHSFILKTCAPMLASLFGSDDDEVATATITDVKPDIFHHMLHYVYGGSVPDAELNTHVKDIINAADKYSIVNLKLEAEAAYVKSTKITMDNVIDNLLYADSMNLALLKEAVMDFLAENHDEAVTKDFSNIPGHLMRDLLVAFGMSKRAGKGNGKEKDFKAMRVSELRMKLAKAGLDVDGSREAMRPENPAPNSVPKKNHFAPESQISLIFQKITTMTASTPPYAPSTTDGSTNPYHPDNLTESISTDGGRGINYLERLSSCLGLDISCVRW</sequence>
<evidence type="ECO:0000259" key="2">
    <source>
        <dbReference type="PROSITE" id="PS50144"/>
    </source>
</evidence>
<dbReference type="Pfam" id="PF00651">
    <property type="entry name" value="BTB"/>
    <property type="match status" value="1"/>
</dbReference>
<accession>A0AAD9DB10</accession>
<feature type="domain" description="BTB" evidence="1">
    <location>
        <begin position="182"/>
        <end position="260"/>
    </location>
</feature>
<keyword evidence="4" id="KW-1185">Reference proteome</keyword>
<dbReference type="CDD" id="cd00121">
    <property type="entry name" value="MATH"/>
    <property type="match status" value="1"/>
</dbReference>
<dbReference type="GO" id="GO:0016567">
    <property type="term" value="P:protein ubiquitination"/>
    <property type="evidence" value="ECO:0007669"/>
    <property type="project" value="InterPro"/>
</dbReference>
<gene>
    <name evidence="3" type="ORF">QTG54_009892</name>
</gene>
<dbReference type="InterPro" id="IPR011333">
    <property type="entry name" value="SKP1/BTB/POZ_sf"/>
</dbReference>
<reference evidence="3" key="1">
    <citation type="submission" date="2023-06" db="EMBL/GenBank/DDBJ databases">
        <title>Survivors Of The Sea: Transcriptome response of Skeletonema marinoi to long-term dormancy.</title>
        <authorList>
            <person name="Pinder M.I.M."/>
            <person name="Kourtchenko O."/>
            <person name="Robertson E.K."/>
            <person name="Larsson T."/>
            <person name="Maumus F."/>
            <person name="Osuna-Cruz C.M."/>
            <person name="Vancaester E."/>
            <person name="Stenow R."/>
            <person name="Vandepoele K."/>
            <person name="Ploug H."/>
            <person name="Bruchert V."/>
            <person name="Godhe A."/>
            <person name="Topel M."/>
        </authorList>
    </citation>
    <scope>NUCLEOTIDE SEQUENCE</scope>
    <source>
        <strain evidence="3">R05AC</strain>
    </source>
</reference>
<dbReference type="CDD" id="cd18186">
    <property type="entry name" value="BTB_POZ_ZBTB_KLHL-like"/>
    <property type="match status" value="1"/>
</dbReference>
<proteinExistence type="predicted"/>
<dbReference type="InterPro" id="IPR000210">
    <property type="entry name" value="BTB/POZ_dom"/>
</dbReference>
<dbReference type="PANTHER" id="PTHR26379">
    <property type="entry name" value="BTB/POZ AND MATH DOMAIN-CONTAINING PROTEIN 1"/>
    <property type="match status" value="1"/>
</dbReference>